<dbReference type="SUPFAM" id="SSF51735">
    <property type="entry name" value="NAD(P)-binding Rossmann-fold domains"/>
    <property type="match status" value="1"/>
</dbReference>
<reference evidence="2 3" key="1">
    <citation type="submission" date="2019-11" db="EMBL/GenBank/DDBJ databases">
        <title>Description of Pedobacter sp. LMG 31462T.</title>
        <authorList>
            <person name="Carlier A."/>
            <person name="Qi S."/>
            <person name="Vandamme P."/>
        </authorList>
    </citation>
    <scope>NUCLEOTIDE SEQUENCE [LARGE SCALE GENOMIC DNA]</scope>
    <source>
        <strain evidence="2 3">LMG 31462</strain>
    </source>
</reference>
<proteinExistence type="predicted"/>
<dbReference type="InterPro" id="IPR036291">
    <property type="entry name" value="NAD(P)-bd_dom_sf"/>
</dbReference>
<dbReference type="PANTHER" id="PTHR14097:SF7">
    <property type="entry name" value="OXIDOREDUCTASE HTATIP2"/>
    <property type="match status" value="1"/>
</dbReference>
<protein>
    <submittedName>
        <fullName evidence="2">NAD(P)H-binding protein</fullName>
    </submittedName>
</protein>
<dbReference type="EMBL" id="WNXC01000004">
    <property type="protein sequence ID" value="MBB2149984.1"/>
    <property type="molecule type" value="Genomic_DNA"/>
</dbReference>
<gene>
    <name evidence="2" type="ORF">GM920_13865</name>
</gene>
<dbReference type="InterPro" id="IPR016040">
    <property type="entry name" value="NAD(P)-bd_dom"/>
</dbReference>
<dbReference type="RefSeq" id="WP_182958312.1">
    <property type="nucleotide sequence ID" value="NZ_WNXC01000004.1"/>
</dbReference>
<accession>A0ABR6EYS3</accession>
<sequence length="222" mass="24886">MKKKAILLGASGLIGSSLLTQLLDSPEYEAVLVIVRKKLGMEHQKLKQLVVDFERLNDFAKEITGDVVFCCLGTTKSKTPDLDLYRKIDYLYPLDAAAITQANGAKQYHLISSIGANPNSSIFYSRTKGETERDLQSIPFQSIHIYRPSLLDGERKEHRSAERLMIGVMRVLNPILIGALRKYRSIKIENVALAMLKVSLKDNEGVFIYPSDKIEKIATNTT</sequence>
<dbReference type="Proteomes" id="UP000636110">
    <property type="component" value="Unassembled WGS sequence"/>
</dbReference>
<name>A0ABR6EYS3_9SPHI</name>
<dbReference type="Gene3D" id="3.40.50.720">
    <property type="entry name" value="NAD(P)-binding Rossmann-like Domain"/>
    <property type="match status" value="1"/>
</dbReference>
<dbReference type="Pfam" id="PF13460">
    <property type="entry name" value="NAD_binding_10"/>
    <property type="match status" value="1"/>
</dbReference>
<evidence type="ECO:0000313" key="3">
    <source>
        <dbReference type="Proteomes" id="UP000636110"/>
    </source>
</evidence>
<dbReference type="PANTHER" id="PTHR14097">
    <property type="entry name" value="OXIDOREDUCTASE HTATIP2"/>
    <property type="match status" value="1"/>
</dbReference>
<feature type="domain" description="NAD(P)-binding" evidence="1">
    <location>
        <begin position="9"/>
        <end position="119"/>
    </location>
</feature>
<evidence type="ECO:0000259" key="1">
    <source>
        <dbReference type="Pfam" id="PF13460"/>
    </source>
</evidence>
<keyword evidence="3" id="KW-1185">Reference proteome</keyword>
<comment type="caution">
    <text evidence="2">The sequence shown here is derived from an EMBL/GenBank/DDBJ whole genome shotgun (WGS) entry which is preliminary data.</text>
</comment>
<evidence type="ECO:0000313" key="2">
    <source>
        <dbReference type="EMBL" id="MBB2149984.1"/>
    </source>
</evidence>
<dbReference type="CDD" id="cd05250">
    <property type="entry name" value="CC3_like_SDR_a"/>
    <property type="match status" value="1"/>
</dbReference>
<organism evidence="2 3">
    <name type="scientific">Pedobacter gandavensis</name>
    <dbReference type="NCBI Taxonomy" id="2679963"/>
    <lineage>
        <taxon>Bacteria</taxon>
        <taxon>Pseudomonadati</taxon>
        <taxon>Bacteroidota</taxon>
        <taxon>Sphingobacteriia</taxon>
        <taxon>Sphingobacteriales</taxon>
        <taxon>Sphingobacteriaceae</taxon>
        <taxon>Pedobacter</taxon>
    </lineage>
</organism>